<feature type="signal peptide" evidence="1">
    <location>
        <begin position="1"/>
        <end position="23"/>
    </location>
</feature>
<reference evidence="3" key="1">
    <citation type="journal article" date="2019" name="Int. J. Syst. Evol. Microbiol.">
        <title>The Global Catalogue of Microorganisms (GCM) 10K type strain sequencing project: providing services to taxonomists for standard genome sequencing and annotation.</title>
        <authorList>
            <consortium name="The Broad Institute Genomics Platform"/>
            <consortium name="The Broad Institute Genome Sequencing Center for Infectious Disease"/>
            <person name="Wu L."/>
            <person name="Ma J."/>
        </authorList>
    </citation>
    <scope>NUCLEOTIDE SEQUENCE [LARGE SCALE GENOMIC DNA]</scope>
    <source>
        <strain evidence="3">JCM 14162</strain>
    </source>
</reference>
<keyword evidence="1" id="KW-0732">Signal</keyword>
<keyword evidence="3" id="KW-1185">Reference proteome</keyword>
<name>A0ABP3K766_9SPHN</name>
<evidence type="ECO:0008006" key="4">
    <source>
        <dbReference type="Google" id="ProtNLM"/>
    </source>
</evidence>
<dbReference type="RefSeq" id="WP_229956149.1">
    <property type="nucleotide sequence ID" value="NZ_BAAAEM010000002.1"/>
</dbReference>
<comment type="caution">
    <text evidence="2">The sequence shown here is derived from an EMBL/GenBank/DDBJ whole genome shotgun (WGS) entry which is preliminary data.</text>
</comment>
<proteinExistence type="predicted"/>
<accession>A0ABP3K766</accession>
<evidence type="ECO:0000256" key="1">
    <source>
        <dbReference type="SAM" id="SignalP"/>
    </source>
</evidence>
<feature type="chain" id="PRO_5045865234" description="Pesticin C-terminal domain-containing protein" evidence="1">
    <location>
        <begin position="24"/>
        <end position="283"/>
    </location>
</feature>
<dbReference type="EMBL" id="BAAAEM010000002">
    <property type="protein sequence ID" value="GAA0473242.1"/>
    <property type="molecule type" value="Genomic_DNA"/>
</dbReference>
<dbReference type="Proteomes" id="UP001500713">
    <property type="component" value="Unassembled WGS sequence"/>
</dbReference>
<sequence length="283" mass="31328">MTKLPTLTAIAAATCFAATPAVAQDTAETETTAETPAPPAIEIEVVEDGTIPGDEILDPSPIPEPVAPTYRLAADGSVCELHVWPTENYIGINTGLLSGFGIVGALADQAAHKNRVATVKDLMKDYLGPEVQMEELNKLGINETLKLGGYKIIVQEPTPFNEDAKKDPELKAKIKAMNKTIKDKKRLTDSTAPCYAELTTTHIFYHKAMMYGSNLFTGWIYREFDGDTQTKIGKGQVKNPLEYFPPKTEDDIEKAQIELRDAYAKDFAEYVEKKVFKKKRKKR</sequence>
<evidence type="ECO:0000313" key="3">
    <source>
        <dbReference type="Proteomes" id="UP001500713"/>
    </source>
</evidence>
<evidence type="ECO:0000313" key="2">
    <source>
        <dbReference type="EMBL" id="GAA0473242.1"/>
    </source>
</evidence>
<protein>
    <recommendedName>
        <fullName evidence="4">Pesticin C-terminal domain-containing protein</fullName>
    </recommendedName>
</protein>
<organism evidence="2 3">
    <name type="scientific">Parasphingorhabdus litoris</name>
    <dbReference type="NCBI Taxonomy" id="394733"/>
    <lineage>
        <taxon>Bacteria</taxon>
        <taxon>Pseudomonadati</taxon>
        <taxon>Pseudomonadota</taxon>
        <taxon>Alphaproteobacteria</taxon>
        <taxon>Sphingomonadales</taxon>
        <taxon>Sphingomonadaceae</taxon>
        <taxon>Parasphingorhabdus</taxon>
    </lineage>
</organism>
<gene>
    <name evidence="2" type="ORF">GCM10009096_13180</name>
</gene>